<comment type="caution">
    <text evidence="3">The sequence shown here is derived from an EMBL/GenBank/DDBJ whole genome shotgun (WGS) entry which is preliminary data.</text>
</comment>
<dbReference type="PANTHER" id="PTHR21666">
    <property type="entry name" value="PEPTIDASE-RELATED"/>
    <property type="match status" value="1"/>
</dbReference>
<keyword evidence="1" id="KW-0472">Membrane</keyword>
<dbReference type="InterPro" id="IPR011055">
    <property type="entry name" value="Dup_hybrid_motif"/>
</dbReference>
<dbReference type="Pfam" id="PF01551">
    <property type="entry name" value="Peptidase_M23"/>
    <property type="match status" value="1"/>
</dbReference>
<dbReference type="AlphaFoldDB" id="A0A1F5HIM3"/>
<proteinExistence type="predicted"/>
<feature type="domain" description="M23ase beta-sheet core" evidence="2">
    <location>
        <begin position="131"/>
        <end position="226"/>
    </location>
</feature>
<evidence type="ECO:0000256" key="1">
    <source>
        <dbReference type="SAM" id="Phobius"/>
    </source>
</evidence>
<dbReference type="PANTHER" id="PTHR21666:SF270">
    <property type="entry name" value="MUREIN HYDROLASE ACTIVATOR ENVC"/>
    <property type="match status" value="1"/>
</dbReference>
<name>A0A1F5HIM3_9BACT</name>
<feature type="transmembrane region" description="Helical" evidence="1">
    <location>
        <begin position="52"/>
        <end position="74"/>
    </location>
</feature>
<evidence type="ECO:0000259" key="2">
    <source>
        <dbReference type="Pfam" id="PF01551"/>
    </source>
</evidence>
<sequence length="232" mass="25607">MNKKTRIEKLTRFFKRLVKRIKNFGQMEAIGAIHLLANYTHLQIKIRPRIRLFSRVTLMLVILFVITGQIARYVKSKESEIKVNGQAILVGENKEVAQPETQIDGVIFPKKSPFEFKKPVDGYITQGFSAYHRAVDIASALGSLIRPLGGGTVEFAGFEADGKGNVVIVDHGDGLKSLYAHMARINVSVGNQVDTNTVIGTIGLTGRTTGPHVHVEIYDNGLMVDPVKVLPE</sequence>
<dbReference type="InterPro" id="IPR050570">
    <property type="entry name" value="Cell_wall_metabolism_enzyme"/>
</dbReference>
<dbReference type="EMBL" id="MFBQ01000042">
    <property type="protein sequence ID" value="OGE03875.1"/>
    <property type="molecule type" value="Genomic_DNA"/>
</dbReference>
<dbReference type="Proteomes" id="UP000176780">
    <property type="component" value="Unassembled WGS sequence"/>
</dbReference>
<keyword evidence="1" id="KW-0812">Transmembrane</keyword>
<protein>
    <recommendedName>
        <fullName evidence="2">M23ase beta-sheet core domain-containing protein</fullName>
    </recommendedName>
</protein>
<dbReference type="GO" id="GO:0004222">
    <property type="term" value="F:metalloendopeptidase activity"/>
    <property type="evidence" value="ECO:0007669"/>
    <property type="project" value="TreeGrafter"/>
</dbReference>
<gene>
    <name evidence="3" type="ORF">A3B51_01390</name>
</gene>
<evidence type="ECO:0000313" key="4">
    <source>
        <dbReference type="Proteomes" id="UP000176780"/>
    </source>
</evidence>
<reference evidence="3 4" key="1">
    <citation type="journal article" date="2016" name="Nat. Commun.">
        <title>Thousands of microbial genomes shed light on interconnected biogeochemical processes in an aquifer system.</title>
        <authorList>
            <person name="Anantharaman K."/>
            <person name="Brown C.T."/>
            <person name="Hug L.A."/>
            <person name="Sharon I."/>
            <person name="Castelle C.J."/>
            <person name="Probst A.J."/>
            <person name="Thomas B.C."/>
            <person name="Singh A."/>
            <person name="Wilkins M.J."/>
            <person name="Karaoz U."/>
            <person name="Brodie E.L."/>
            <person name="Williams K.H."/>
            <person name="Hubbard S.S."/>
            <person name="Banfield J.F."/>
        </authorList>
    </citation>
    <scope>NUCLEOTIDE SEQUENCE [LARGE SCALE GENOMIC DNA]</scope>
</reference>
<accession>A0A1F5HIM3</accession>
<evidence type="ECO:0000313" key="3">
    <source>
        <dbReference type="EMBL" id="OGE03875.1"/>
    </source>
</evidence>
<organism evidence="3 4">
    <name type="scientific">Candidatus Curtissbacteria bacterium RIFCSPLOWO2_01_FULL_41_18</name>
    <dbReference type="NCBI Taxonomy" id="1797727"/>
    <lineage>
        <taxon>Bacteria</taxon>
        <taxon>Candidatus Curtissiibacteriota</taxon>
    </lineage>
</organism>
<dbReference type="STRING" id="1797727.A3B51_01390"/>
<dbReference type="SUPFAM" id="SSF51261">
    <property type="entry name" value="Duplicated hybrid motif"/>
    <property type="match status" value="1"/>
</dbReference>
<keyword evidence="1" id="KW-1133">Transmembrane helix</keyword>
<dbReference type="CDD" id="cd12797">
    <property type="entry name" value="M23_peptidase"/>
    <property type="match status" value="1"/>
</dbReference>
<dbReference type="InterPro" id="IPR016047">
    <property type="entry name" value="M23ase_b-sheet_dom"/>
</dbReference>
<dbReference type="Gene3D" id="2.70.70.10">
    <property type="entry name" value="Glucose Permease (Domain IIA)"/>
    <property type="match status" value="1"/>
</dbReference>